<organism evidence="1 2">
    <name type="scientific">Clostridium paraputrificum</name>
    <dbReference type="NCBI Taxonomy" id="29363"/>
    <lineage>
        <taxon>Bacteria</taxon>
        <taxon>Bacillati</taxon>
        <taxon>Bacillota</taxon>
        <taxon>Clostridia</taxon>
        <taxon>Eubacteriales</taxon>
        <taxon>Clostridiaceae</taxon>
        <taxon>Clostridium</taxon>
    </lineage>
</organism>
<evidence type="ECO:0008006" key="3">
    <source>
        <dbReference type="Google" id="ProtNLM"/>
    </source>
</evidence>
<dbReference type="Pfam" id="PF11007">
    <property type="entry name" value="CotJA"/>
    <property type="match status" value="1"/>
</dbReference>
<dbReference type="GeneID" id="42777273"/>
<evidence type="ECO:0000313" key="1">
    <source>
        <dbReference type="EMBL" id="OBY12121.1"/>
    </source>
</evidence>
<dbReference type="eggNOG" id="ENOG503246X">
    <property type="taxonomic scope" value="Bacteria"/>
</dbReference>
<gene>
    <name evidence="1" type="ORF">CP373A1_00570</name>
</gene>
<accession>A0A174W8K9</accession>
<dbReference type="EMBL" id="MAPZ01000009">
    <property type="protein sequence ID" value="OBY12121.1"/>
    <property type="molecule type" value="Genomic_DNA"/>
</dbReference>
<dbReference type="Proteomes" id="UP000092714">
    <property type="component" value="Unassembled WGS sequence"/>
</dbReference>
<evidence type="ECO:0000313" key="2">
    <source>
        <dbReference type="Proteomes" id="UP000092714"/>
    </source>
</evidence>
<dbReference type="AlphaFoldDB" id="A0A174W8K9"/>
<dbReference type="RefSeq" id="WP_027099425.1">
    <property type="nucleotide sequence ID" value="NZ_CABHIH010000001.1"/>
</dbReference>
<keyword evidence="2" id="KW-1185">Reference proteome</keyword>
<name>A0A174W8K9_9CLOT</name>
<dbReference type="InterPro" id="IPR020256">
    <property type="entry name" value="Spore_coat_CotJA"/>
</dbReference>
<reference evidence="1 2" key="1">
    <citation type="submission" date="2016-06" db="EMBL/GenBank/DDBJ databases">
        <authorList>
            <person name="Kjaerup R.B."/>
            <person name="Dalgaard T.S."/>
            <person name="Juul-Madsen H.R."/>
        </authorList>
    </citation>
    <scope>NUCLEOTIDE SEQUENCE [LARGE SCALE GENOMIC DNA]</scope>
    <source>
        <strain evidence="1 2">373-A1</strain>
    </source>
</reference>
<dbReference type="OrthoDB" id="9800571at2"/>
<comment type="caution">
    <text evidence="1">The sequence shown here is derived from an EMBL/GenBank/DDBJ whole genome shotgun (WGS) entry which is preliminary data.</text>
</comment>
<proteinExistence type="predicted"/>
<protein>
    <recommendedName>
        <fullName evidence="3">Spore coat associated protein JA (CotJA)</fullName>
    </recommendedName>
</protein>
<sequence>MYYERHCIDCKDCIKDPADPKCSTACADKKKNCYENYKTFAPKIYGKAYIVCQPYETLFDLDDAIHAGTIFKNMYDPYCNIKYTKGGKACE</sequence>